<keyword evidence="1" id="KW-1133">Transmembrane helix</keyword>
<dbReference type="Proteomes" id="UP000242175">
    <property type="component" value="Chromosome small"/>
</dbReference>
<feature type="transmembrane region" description="Helical" evidence="1">
    <location>
        <begin position="258"/>
        <end position="277"/>
    </location>
</feature>
<keyword evidence="4" id="KW-1185">Reference proteome</keyword>
<dbReference type="InterPro" id="IPR050623">
    <property type="entry name" value="Glucan_succinyl_AcylTrfase"/>
</dbReference>
<feature type="transmembrane region" description="Helical" evidence="1">
    <location>
        <begin position="126"/>
        <end position="148"/>
    </location>
</feature>
<keyword evidence="1" id="KW-0812">Transmembrane</keyword>
<protein>
    <recommendedName>
        <fullName evidence="2">Acyltransferase 3 domain-containing protein</fullName>
    </recommendedName>
</protein>
<organism evidence="3 4">
    <name type="scientific">Paraphotobacterium marinum</name>
    <dbReference type="NCBI Taxonomy" id="1755811"/>
    <lineage>
        <taxon>Bacteria</taxon>
        <taxon>Pseudomonadati</taxon>
        <taxon>Pseudomonadota</taxon>
        <taxon>Gammaproteobacteria</taxon>
        <taxon>Vibrionales</taxon>
        <taxon>Vibrionaceae</taxon>
        <taxon>Paraphotobacterium</taxon>
    </lineage>
</organism>
<dbReference type="InterPro" id="IPR002656">
    <property type="entry name" value="Acyl_transf_3_dom"/>
</dbReference>
<dbReference type="PANTHER" id="PTHR36927:SF4">
    <property type="entry name" value="BLR5718 PROTEIN"/>
    <property type="match status" value="1"/>
</dbReference>
<dbReference type="EMBL" id="CP022356">
    <property type="protein sequence ID" value="ASK79224.1"/>
    <property type="molecule type" value="Genomic_DNA"/>
</dbReference>
<dbReference type="Pfam" id="PF01757">
    <property type="entry name" value="Acyl_transf_3"/>
    <property type="match status" value="1"/>
</dbReference>
<feature type="transmembrane region" description="Helical" evidence="1">
    <location>
        <begin position="231"/>
        <end position="252"/>
    </location>
</feature>
<dbReference type="PANTHER" id="PTHR36927">
    <property type="entry name" value="BLR4337 PROTEIN"/>
    <property type="match status" value="1"/>
</dbReference>
<feature type="transmembrane region" description="Helical" evidence="1">
    <location>
        <begin position="52"/>
        <end position="71"/>
    </location>
</feature>
<feature type="transmembrane region" description="Helical" evidence="1">
    <location>
        <begin position="168"/>
        <end position="189"/>
    </location>
</feature>
<proteinExistence type="predicted"/>
<feature type="transmembrane region" description="Helical" evidence="1">
    <location>
        <begin position="83"/>
        <end position="106"/>
    </location>
</feature>
<reference evidence="3 4" key="1">
    <citation type="journal article" date="2016" name="Int. J. Syst. Evol. Microbiol.">
        <title>Paraphotobacterium marinum gen. nov., sp. nov., a member of the family Vibrionaceae, isolated from surface seawater.</title>
        <authorList>
            <person name="Huang Z."/>
            <person name="Dong C."/>
            <person name="Shao Z."/>
        </authorList>
    </citation>
    <scope>NUCLEOTIDE SEQUENCE [LARGE SCALE GENOMIC DNA]</scope>
    <source>
        <strain evidence="3 4">NSCS20N07D</strain>
    </source>
</reference>
<evidence type="ECO:0000313" key="3">
    <source>
        <dbReference type="EMBL" id="ASK79224.1"/>
    </source>
</evidence>
<evidence type="ECO:0000256" key="1">
    <source>
        <dbReference type="SAM" id="Phobius"/>
    </source>
</evidence>
<dbReference type="GO" id="GO:0016747">
    <property type="term" value="F:acyltransferase activity, transferring groups other than amino-acyl groups"/>
    <property type="evidence" value="ECO:0007669"/>
    <property type="project" value="InterPro"/>
</dbReference>
<gene>
    <name evidence="3" type="ORF">CF386_09135</name>
</gene>
<dbReference type="RefSeq" id="WP_089074132.1">
    <property type="nucleotide sequence ID" value="NZ_CBCSAM010000002.1"/>
</dbReference>
<keyword evidence="1" id="KW-0472">Membrane</keyword>
<feature type="domain" description="Acyltransferase 3" evidence="2">
    <location>
        <begin position="10"/>
        <end position="338"/>
    </location>
</feature>
<name>A0A220VFR6_9GAMM</name>
<feature type="transmembrane region" description="Helical" evidence="1">
    <location>
        <begin position="289"/>
        <end position="309"/>
    </location>
</feature>
<feature type="transmembrane region" description="Helical" evidence="1">
    <location>
        <begin position="321"/>
        <end position="343"/>
    </location>
</feature>
<feature type="transmembrane region" description="Helical" evidence="1">
    <location>
        <begin position="201"/>
        <end position="219"/>
    </location>
</feature>
<accession>A0A220VFR6</accession>
<sequence length="352" mass="41326">MKNNIHSRLDYLDNIKWFLAIIVIMHHSFDYFRGVYPKYSQEFGRILCFNQSYFMDLFFFISAFFIIPSFLKKGKSAFNKDKMIRLGGAVLIYVVTMDLILSKIIWGSKFTLASFISWYYEHIINLQWGDFMGVTWFCWTLLIFTLVWSQFVKTKNIEEKSNKPLPSLLKIFIFCSIMTPINLIALKINGVSGDGFLGFHLIKYFPTYIAAFVLGIQAYQNNWLDEIDFKYGIFGLVMFTFFYCFENGFITGRGFDDSIFRTFCAIGMILFQLYIFKTFFNHSNKVTKVLARASFPAYVFQFIFLVALFKFLQPVVSWNPWIITLVIGVISIVGSFILGIILYRLPFFRRIF</sequence>
<evidence type="ECO:0000259" key="2">
    <source>
        <dbReference type="Pfam" id="PF01757"/>
    </source>
</evidence>
<dbReference type="OrthoDB" id="9814956at2"/>
<dbReference type="KEGG" id="pmai:CF386_09135"/>
<dbReference type="AlphaFoldDB" id="A0A220VFR6"/>
<evidence type="ECO:0000313" key="4">
    <source>
        <dbReference type="Proteomes" id="UP000242175"/>
    </source>
</evidence>
<feature type="transmembrane region" description="Helical" evidence="1">
    <location>
        <begin position="12"/>
        <end position="32"/>
    </location>
</feature>